<name>A2EAW4_TRIV3</name>
<dbReference type="EMBL" id="DS113342">
    <property type="protein sequence ID" value="EAY10209.1"/>
    <property type="molecule type" value="Genomic_DNA"/>
</dbReference>
<proteinExistence type="predicted"/>
<dbReference type="RefSeq" id="XP_001322432.1">
    <property type="nucleotide sequence ID" value="XM_001322397.1"/>
</dbReference>
<dbReference type="VEuPathDB" id="TrichDB:TVAG_118610"/>
<dbReference type="Proteomes" id="UP000001542">
    <property type="component" value="Unassembled WGS sequence"/>
</dbReference>
<sequence length="180" mass="20870">MIKLEELQINEVRDMFFDKCMMLISKNQNSSDLMLNAVEFIHFYLINSENFEPQKVVSISMLLADCFHDSTIEVKESIANLLYFVVTNISNSFFSEFNNPMFFAFIIDIGSLHNNDLLEKSFIMIDTIFHFLSSTGIDVSGLFESYDLDDDFENLMELGIESKSQVIQEIISKFVFNNEE</sequence>
<protein>
    <submittedName>
        <fullName evidence="1">Uncharacterized protein</fullName>
    </submittedName>
</protein>
<reference evidence="1" key="2">
    <citation type="journal article" date="2007" name="Science">
        <title>Draft genome sequence of the sexually transmitted pathogen Trichomonas vaginalis.</title>
        <authorList>
            <person name="Carlton J.M."/>
            <person name="Hirt R.P."/>
            <person name="Silva J.C."/>
            <person name="Delcher A.L."/>
            <person name="Schatz M."/>
            <person name="Zhao Q."/>
            <person name="Wortman J.R."/>
            <person name="Bidwell S.L."/>
            <person name="Alsmark U.C.M."/>
            <person name="Besteiro S."/>
            <person name="Sicheritz-Ponten T."/>
            <person name="Noel C.J."/>
            <person name="Dacks J.B."/>
            <person name="Foster P.G."/>
            <person name="Simillion C."/>
            <person name="Van de Peer Y."/>
            <person name="Miranda-Saavedra D."/>
            <person name="Barton G.J."/>
            <person name="Westrop G.D."/>
            <person name="Mueller S."/>
            <person name="Dessi D."/>
            <person name="Fiori P.L."/>
            <person name="Ren Q."/>
            <person name="Paulsen I."/>
            <person name="Zhang H."/>
            <person name="Bastida-Corcuera F.D."/>
            <person name="Simoes-Barbosa A."/>
            <person name="Brown M.T."/>
            <person name="Hayes R.D."/>
            <person name="Mukherjee M."/>
            <person name="Okumura C.Y."/>
            <person name="Schneider R."/>
            <person name="Smith A.J."/>
            <person name="Vanacova S."/>
            <person name="Villalvazo M."/>
            <person name="Haas B.J."/>
            <person name="Pertea M."/>
            <person name="Feldblyum T.V."/>
            <person name="Utterback T.R."/>
            <person name="Shu C.L."/>
            <person name="Osoegawa K."/>
            <person name="de Jong P.J."/>
            <person name="Hrdy I."/>
            <person name="Horvathova L."/>
            <person name="Zubacova Z."/>
            <person name="Dolezal P."/>
            <person name="Malik S.B."/>
            <person name="Logsdon J.M. Jr."/>
            <person name="Henze K."/>
            <person name="Gupta A."/>
            <person name="Wang C.C."/>
            <person name="Dunne R.L."/>
            <person name="Upcroft J.A."/>
            <person name="Upcroft P."/>
            <person name="White O."/>
            <person name="Salzberg S.L."/>
            <person name="Tang P."/>
            <person name="Chiu C.-H."/>
            <person name="Lee Y.-S."/>
            <person name="Embley T.M."/>
            <person name="Coombs G.H."/>
            <person name="Mottram J.C."/>
            <person name="Tachezy J."/>
            <person name="Fraser-Liggett C.M."/>
            <person name="Johnson P.J."/>
        </authorList>
    </citation>
    <scope>NUCLEOTIDE SEQUENCE [LARGE SCALE GENOMIC DNA]</scope>
    <source>
        <strain evidence="1">G3</strain>
    </source>
</reference>
<keyword evidence="2" id="KW-1185">Reference proteome</keyword>
<evidence type="ECO:0000313" key="2">
    <source>
        <dbReference type="Proteomes" id="UP000001542"/>
    </source>
</evidence>
<dbReference type="InParanoid" id="A2EAW4"/>
<gene>
    <name evidence="1" type="ORF">TVAG_118610</name>
</gene>
<reference evidence="1" key="1">
    <citation type="submission" date="2006-10" db="EMBL/GenBank/DDBJ databases">
        <authorList>
            <person name="Amadeo P."/>
            <person name="Zhao Q."/>
            <person name="Wortman J."/>
            <person name="Fraser-Liggett C."/>
            <person name="Carlton J."/>
        </authorList>
    </citation>
    <scope>NUCLEOTIDE SEQUENCE</scope>
    <source>
        <strain evidence="1">G3</strain>
    </source>
</reference>
<organism evidence="1 2">
    <name type="scientific">Trichomonas vaginalis (strain ATCC PRA-98 / G3)</name>
    <dbReference type="NCBI Taxonomy" id="412133"/>
    <lineage>
        <taxon>Eukaryota</taxon>
        <taxon>Metamonada</taxon>
        <taxon>Parabasalia</taxon>
        <taxon>Trichomonadida</taxon>
        <taxon>Trichomonadidae</taxon>
        <taxon>Trichomonas</taxon>
    </lineage>
</organism>
<dbReference type="VEuPathDB" id="TrichDB:TVAGG3_0773580"/>
<accession>A2EAW4</accession>
<dbReference type="KEGG" id="tva:4768142"/>
<evidence type="ECO:0000313" key="1">
    <source>
        <dbReference type="EMBL" id="EAY10209.1"/>
    </source>
</evidence>
<dbReference type="AlphaFoldDB" id="A2EAW4"/>